<dbReference type="InterPro" id="IPR033992">
    <property type="entry name" value="NKR-like_CTLD"/>
</dbReference>
<feature type="region of interest" description="Disordered" evidence="6">
    <location>
        <begin position="1"/>
        <end position="31"/>
    </location>
</feature>
<dbReference type="InterPro" id="IPR052309">
    <property type="entry name" value="C-type_Lectin_Domain_Fam1"/>
</dbReference>
<comment type="caution">
    <text evidence="9">The sequence shown here is derived from an EMBL/GenBank/DDBJ whole genome shotgun (WGS) entry which is preliminary data.</text>
</comment>
<dbReference type="PROSITE" id="PS50041">
    <property type="entry name" value="C_TYPE_LECTIN_2"/>
    <property type="match status" value="1"/>
</dbReference>
<evidence type="ECO:0000256" key="5">
    <source>
        <dbReference type="SAM" id="Coils"/>
    </source>
</evidence>
<keyword evidence="7" id="KW-1133">Transmembrane helix</keyword>
<proteinExistence type="predicted"/>
<dbReference type="AlphaFoldDB" id="A0A8J5ZPN2"/>
<feature type="transmembrane region" description="Helical" evidence="7">
    <location>
        <begin position="78"/>
        <end position="102"/>
    </location>
</feature>
<dbReference type="GO" id="GO:0007165">
    <property type="term" value="P:signal transduction"/>
    <property type="evidence" value="ECO:0007669"/>
    <property type="project" value="TreeGrafter"/>
</dbReference>
<dbReference type="OrthoDB" id="418245at2759"/>
<dbReference type="SUPFAM" id="SSF56436">
    <property type="entry name" value="C-type lectin-like"/>
    <property type="match status" value="1"/>
</dbReference>
<evidence type="ECO:0000256" key="7">
    <source>
        <dbReference type="SAM" id="Phobius"/>
    </source>
</evidence>
<keyword evidence="7" id="KW-0812">Transmembrane</keyword>
<dbReference type="Pfam" id="PF00059">
    <property type="entry name" value="Lectin_C"/>
    <property type="match status" value="1"/>
</dbReference>
<dbReference type="InterPro" id="IPR016186">
    <property type="entry name" value="C-type_lectin-like/link_sf"/>
</dbReference>
<evidence type="ECO:0000256" key="3">
    <source>
        <dbReference type="ARBA" id="ARBA00023157"/>
    </source>
</evidence>
<evidence type="ECO:0000256" key="4">
    <source>
        <dbReference type="ARBA" id="ARBA00023180"/>
    </source>
</evidence>
<sequence>MPAKRGSARDALDADGDTTTSLYSDASSATRRPELERAEAVFSTRCRPQFREEDEANRVFLVPAEPGPPSPAWRPAALTLLTLCLALLLGLAALGFAFFQFYELSITQQDTISHKEERLGNLSRQLQALQTQNRELMETLQRVAEKLCRELHNKTGEHKCSPCPDSWKWHGDKCYQFSKESKSWQGCEYFCFTANSTMLKINTQEVLDLALPQSYSEFFYSYWTGLSRNGSGKAWLWIDGAPYSPELFQQPEKQRLCDHPQWKGFLQRLQRAEAVCMREDSSPGDAREAPVASPSCAIRLSQDATCTSTAEVTADDTITARLHGLVARTVTNTYLRMDVQAHSLAAYQGKPTPGPEESPVPSGGAAPTTNP</sequence>
<keyword evidence="3" id="KW-1015">Disulfide bond</keyword>
<keyword evidence="10" id="KW-1185">Reference proteome</keyword>
<dbReference type="CDD" id="cd03593">
    <property type="entry name" value="CLECT_NK_receptors_like"/>
    <property type="match status" value="1"/>
</dbReference>
<feature type="domain" description="C-type lectin" evidence="8">
    <location>
        <begin position="170"/>
        <end position="263"/>
    </location>
</feature>
<evidence type="ECO:0000256" key="1">
    <source>
        <dbReference type="ARBA" id="ARBA00004167"/>
    </source>
</evidence>
<keyword evidence="2" id="KW-0430">Lectin</keyword>
<feature type="coiled-coil region" evidence="5">
    <location>
        <begin position="112"/>
        <end position="157"/>
    </location>
</feature>
<feature type="region of interest" description="Disordered" evidence="6">
    <location>
        <begin position="346"/>
        <end position="371"/>
    </location>
</feature>
<accession>A0A8J5ZPN2</accession>
<dbReference type="SMART" id="SM00034">
    <property type="entry name" value="CLECT"/>
    <property type="match status" value="1"/>
</dbReference>
<name>A0A8J5ZPN2_GALPY</name>
<comment type="subcellular location">
    <subcellularLocation>
        <location evidence="1">Membrane</location>
        <topology evidence="1">Single-pass membrane protein</topology>
    </subcellularLocation>
</comment>
<reference evidence="9" key="1">
    <citation type="journal article" date="2021" name="Evol. Appl.">
        <title>The genome of the Pyrenean desman and the effects of bottlenecks and inbreeding on the genomic landscape of an endangered species.</title>
        <authorList>
            <person name="Escoda L."/>
            <person name="Castresana J."/>
        </authorList>
    </citation>
    <scope>NUCLEOTIDE SEQUENCE</scope>
    <source>
        <strain evidence="9">IBE-C5619</strain>
    </source>
</reference>
<dbReference type="EMBL" id="JAGFMF010012267">
    <property type="protein sequence ID" value="KAG8505213.1"/>
    <property type="molecule type" value="Genomic_DNA"/>
</dbReference>
<organism evidence="9 10">
    <name type="scientific">Galemys pyrenaicus</name>
    <name type="common">Iberian desman</name>
    <name type="synonym">Pyrenean desman</name>
    <dbReference type="NCBI Taxonomy" id="202257"/>
    <lineage>
        <taxon>Eukaryota</taxon>
        <taxon>Metazoa</taxon>
        <taxon>Chordata</taxon>
        <taxon>Craniata</taxon>
        <taxon>Vertebrata</taxon>
        <taxon>Euteleostomi</taxon>
        <taxon>Mammalia</taxon>
        <taxon>Eutheria</taxon>
        <taxon>Laurasiatheria</taxon>
        <taxon>Eulipotyphla</taxon>
        <taxon>Talpidae</taxon>
        <taxon>Galemys</taxon>
    </lineage>
</organism>
<evidence type="ECO:0000313" key="10">
    <source>
        <dbReference type="Proteomes" id="UP000700334"/>
    </source>
</evidence>
<dbReference type="GO" id="GO:0005886">
    <property type="term" value="C:plasma membrane"/>
    <property type="evidence" value="ECO:0007669"/>
    <property type="project" value="TreeGrafter"/>
</dbReference>
<dbReference type="InterPro" id="IPR016187">
    <property type="entry name" value="CTDL_fold"/>
</dbReference>
<dbReference type="GO" id="GO:0030246">
    <property type="term" value="F:carbohydrate binding"/>
    <property type="evidence" value="ECO:0007669"/>
    <property type="project" value="UniProtKB-KW"/>
</dbReference>
<dbReference type="InterPro" id="IPR001304">
    <property type="entry name" value="C-type_lectin-like"/>
</dbReference>
<dbReference type="PANTHER" id="PTHR46490:SF1">
    <property type="entry name" value="C-TYPE LECTIN DOMAIN FAMILY 1 MEMBER A"/>
    <property type="match status" value="1"/>
</dbReference>
<evidence type="ECO:0000313" key="9">
    <source>
        <dbReference type="EMBL" id="KAG8505213.1"/>
    </source>
</evidence>
<dbReference type="Proteomes" id="UP000700334">
    <property type="component" value="Unassembled WGS sequence"/>
</dbReference>
<evidence type="ECO:0000256" key="2">
    <source>
        <dbReference type="ARBA" id="ARBA00022734"/>
    </source>
</evidence>
<keyword evidence="4" id="KW-0325">Glycoprotein</keyword>
<evidence type="ECO:0000256" key="6">
    <source>
        <dbReference type="SAM" id="MobiDB-lite"/>
    </source>
</evidence>
<feature type="compositionally biased region" description="Polar residues" evidence="6">
    <location>
        <begin position="17"/>
        <end position="30"/>
    </location>
</feature>
<dbReference type="PANTHER" id="PTHR46490">
    <property type="entry name" value="C-TYPE LECTIN DOMAIN FAMILY 12 MEMBER A-RELATED"/>
    <property type="match status" value="1"/>
</dbReference>
<dbReference type="GO" id="GO:0004888">
    <property type="term" value="F:transmembrane signaling receptor activity"/>
    <property type="evidence" value="ECO:0007669"/>
    <property type="project" value="TreeGrafter"/>
</dbReference>
<gene>
    <name evidence="9" type="ORF">J0S82_000322</name>
</gene>
<keyword evidence="5" id="KW-0175">Coiled coil</keyword>
<keyword evidence="7" id="KW-0472">Membrane</keyword>
<protein>
    <submittedName>
        <fullName evidence="9">C-type lectin domain family 1 member A</fullName>
    </submittedName>
</protein>
<evidence type="ECO:0000259" key="8">
    <source>
        <dbReference type="PROSITE" id="PS50041"/>
    </source>
</evidence>
<dbReference type="Gene3D" id="3.10.100.10">
    <property type="entry name" value="Mannose-Binding Protein A, subunit A"/>
    <property type="match status" value="1"/>
</dbReference>